<organism evidence="2 3">
    <name type="scientific">Petrolisthes cinctipes</name>
    <name type="common">Flat porcelain crab</name>
    <dbReference type="NCBI Taxonomy" id="88211"/>
    <lineage>
        <taxon>Eukaryota</taxon>
        <taxon>Metazoa</taxon>
        <taxon>Ecdysozoa</taxon>
        <taxon>Arthropoda</taxon>
        <taxon>Crustacea</taxon>
        <taxon>Multicrustacea</taxon>
        <taxon>Malacostraca</taxon>
        <taxon>Eumalacostraca</taxon>
        <taxon>Eucarida</taxon>
        <taxon>Decapoda</taxon>
        <taxon>Pleocyemata</taxon>
        <taxon>Anomura</taxon>
        <taxon>Galatheoidea</taxon>
        <taxon>Porcellanidae</taxon>
        <taxon>Petrolisthes</taxon>
    </lineage>
</organism>
<accession>A0AAE1ELR4</accession>
<evidence type="ECO:0000313" key="3">
    <source>
        <dbReference type="Proteomes" id="UP001286313"/>
    </source>
</evidence>
<evidence type="ECO:0000313" key="2">
    <source>
        <dbReference type="EMBL" id="KAK3856634.1"/>
    </source>
</evidence>
<reference evidence="2" key="1">
    <citation type="submission" date="2023-10" db="EMBL/GenBank/DDBJ databases">
        <title>Genome assemblies of two species of porcelain crab, Petrolisthes cinctipes and Petrolisthes manimaculis (Anomura: Porcellanidae).</title>
        <authorList>
            <person name="Angst P."/>
        </authorList>
    </citation>
    <scope>NUCLEOTIDE SEQUENCE</scope>
    <source>
        <strain evidence="2">PB745_01</strain>
        <tissue evidence="2">Gill</tissue>
    </source>
</reference>
<dbReference type="EMBL" id="JAWQEG010005826">
    <property type="protein sequence ID" value="KAK3856634.1"/>
    <property type="molecule type" value="Genomic_DNA"/>
</dbReference>
<proteinExistence type="predicted"/>
<comment type="caution">
    <text evidence="2">The sequence shown here is derived from an EMBL/GenBank/DDBJ whole genome shotgun (WGS) entry which is preliminary data.</text>
</comment>
<protein>
    <submittedName>
        <fullName evidence="2">Uncharacterized protein</fullName>
    </submittedName>
</protein>
<gene>
    <name evidence="2" type="ORF">Pcinc_037054</name>
</gene>
<keyword evidence="3" id="KW-1185">Reference proteome</keyword>
<name>A0AAE1ELR4_PETCI</name>
<evidence type="ECO:0000256" key="1">
    <source>
        <dbReference type="SAM" id="MobiDB-lite"/>
    </source>
</evidence>
<feature type="region of interest" description="Disordered" evidence="1">
    <location>
        <begin position="64"/>
        <end position="90"/>
    </location>
</feature>
<dbReference type="Proteomes" id="UP001286313">
    <property type="component" value="Unassembled WGS sequence"/>
</dbReference>
<sequence length="113" mass="12536">MLVCQLQDGQQNPVSIIIILKSILLICQPSSSTAFITVLMTSLTNKLTPVACLFPLSVRLTSPEQLHRNRHRRHKQRKSSRSHGSGSRRHSLGEAMAAVIFRQVAARLTGHAE</sequence>
<dbReference type="AlphaFoldDB" id="A0AAE1ELR4"/>
<feature type="compositionally biased region" description="Basic residues" evidence="1">
    <location>
        <begin position="68"/>
        <end position="90"/>
    </location>
</feature>